<evidence type="ECO:0000313" key="1">
    <source>
        <dbReference type="EMBL" id="QMW06711.1"/>
    </source>
</evidence>
<keyword evidence="2" id="KW-1185">Reference proteome</keyword>
<evidence type="ECO:0000313" key="2">
    <source>
        <dbReference type="Proteomes" id="UP000515369"/>
    </source>
</evidence>
<dbReference type="KEGG" id="sfol:H3H32_18365"/>
<dbReference type="RefSeq" id="WP_182464105.1">
    <property type="nucleotide sequence ID" value="NZ_CP059732.1"/>
</dbReference>
<organism evidence="1 2">
    <name type="scientific">Spirosoma foliorum</name>
    <dbReference type="NCBI Taxonomy" id="2710596"/>
    <lineage>
        <taxon>Bacteria</taxon>
        <taxon>Pseudomonadati</taxon>
        <taxon>Bacteroidota</taxon>
        <taxon>Cytophagia</taxon>
        <taxon>Cytophagales</taxon>
        <taxon>Cytophagaceae</taxon>
        <taxon>Spirosoma</taxon>
    </lineage>
</organism>
<accession>A0A7G5H6G9</accession>
<protein>
    <submittedName>
        <fullName evidence="1">Uncharacterized protein</fullName>
    </submittedName>
</protein>
<name>A0A7G5H6G9_9BACT</name>
<dbReference type="EMBL" id="CP059732">
    <property type="protein sequence ID" value="QMW06711.1"/>
    <property type="molecule type" value="Genomic_DNA"/>
</dbReference>
<sequence>MALSYSSDGVMDQCLQFIVNNSGLSCKLVATIQSNNGVRTVSKTGVESIESVACIFKIIGKNDLQTKAALYGLTVFPRKRIFYLTENHFLLTNFNCVDKLAVSEILSLVL</sequence>
<reference evidence="1 2" key="1">
    <citation type="submission" date="2020-07" db="EMBL/GenBank/DDBJ databases">
        <title>Spirosoma foliorum sp. nov., isolated from the leaves on the Nejang mountain Korea, Republic of.</title>
        <authorList>
            <person name="Ho H."/>
            <person name="Lee Y.-J."/>
            <person name="Nurcahyanto D.-A."/>
            <person name="Kim S.-G."/>
        </authorList>
    </citation>
    <scope>NUCLEOTIDE SEQUENCE [LARGE SCALE GENOMIC DNA]</scope>
    <source>
        <strain evidence="1 2">PL0136</strain>
    </source>
</reference>
<dbReference type="AlphaFoldDB" id="A0A7G5H6G9"/>
<proteinExistence type="predicted"/>
<gene>
    <name evidence="1" type="ORF">H3H32_18365</name>
</gene>
<dbReference type="Proteomes" id="UP000515369">
    <property type="component" value="Chromosome"/>
</dbReference>